<dbReference type="Proteomes" id="UP000249185">
    <property type="component" value="Unassembled WGS sequence"/>
</dbReference>
<evidence type="ECO:0000256" key="7">
    <source>
        <dbReference type="ARBA" id="ARBA00023136"/>
    </source>
</evidence>
<dbReference type="PANTHER" id="PTHR32024:SF3">
    <property type="entry name" value="TRK SYSTEM POTASSIUM UPTAKE PROTEIN"/>
    <property type="match status" value="1"/>
</dbReference>
<evidence type="ECO:0000256" key="4">
    <source>
        <dbReference type="ARBA" id="ARBA00022692"/>
    </source>
</evidence>
<dbReference type="GO" id="GO:0005886">
    <property type="term" value="C:plasma membrane"/>
    <property type="evidence" value="ECO:0007669"/>
    <property type="project" value="UniProtKB-SubCell"/>
</dbReference>
<evidence type="ECO:0000256" key="3">
    <source>
        <dbReference type="ARBA" id="ARBA00022475"/>
    </source>
</evidence>
<comment type="subcellular location">
    <subcellularLocation>
        <location evidence="1">Cell membrane</location>
        <topology evidence="1">Multi-pass membrane protein</topology>
    </subcellularLocation>
</comment>
<dbReference type="GO" id="GO:0008324">
    <property type="term" value="F:monoatomic cation transmembrane transporter activity"/>
    <property type="evidence" value="ECO:0007669"/>
    <property type="project" value="InterPro"/>
</dbReference>
<dbReference type="Pfam" id="PF02386">
    <property type="entry name" value="TrkH"/>
    <property type="match status" value="1"/>
</dbReference>
<evidence type="ECO:0000313" key="9">
    <source>
        <dbReference type="EMBL" id="PZQ45342.1"/>
    </source>
</evidence>
<name>A0A2W5MVU4_RHOSU</name>
<evidence type="ECO:0000256" key="6">
    <source>
        <dbReference type="ARBA" id="ARBA00023065"/>
    </source>
</evidence>
<feature type="transmembrane region" description="Helical" evidence="8">
    <location>
        <begin position="21"/>
        <end position="44"/>
    </location>
</feature>
<gene>
    <name evidence="9" type="ORF">DI556_22885</name>
</gene>
<evidence type="ECO:0000256" key="1">
    <source>
        <dbReference type="ARBA" id="ARBA00004651"/>
    </source>
</evidence>
<accession>A0A2W5MVU4</accession>
<comment type="caution">
    <text evidence="9">The sequence shown here is derived from an EMBL/GenBank/DDBJ whole genome shotgun (WGS) entry which is preliminary data.</text>
</comment>
<evidence type="ECO:0000256" key="5">
    <source>
        <dbReference type="ARBA" id="ARBA00022989"/>
    </source>
</evidence>
<dbReference type="AlphaFoldDB" id="A0A2W5MVU4"/>
<reference evidence="9 10" key="1">
    <citation type="submission" date="2017-08" db="EMBL/GenBank/DDBJ databases">
        <title>Infants hospitalized years apart are colonized by the same room-sourced microbial strains.</title>
        <authorList>
            <person name="Brooks B."/>
            <person name="Olm M.R."/>
            <person name="Firek B.A."/>
            <person name="Baker R."/>
            <person name="Thomas B.C."/>
            <person name="Morowitz M.J."/>
            <person name="Banfield J.F."/>
        </authorList>
    </citation>
    <scope>NUCLEOTIDE SEQUENCE [LARGE SCALE GENOMIC DNA]</scope>
    <source>
        <strain evidence="9">S2_005_002_R2_34</strain>
    </source>
</reference>
<evidence type="ECO:0000256" key="8">
    <source>
        <dbReference type="SAM" id="Phobius"/>
    </source>
</evidence>
<protein>
    <submittedName>
        <fullName evidence="9">Potassium transporter TrkH</fullName>
    </submittedName>
</protein>
<keyword evidence="6" id="KW-0406">Ion transport</keyword>
<dbReference type="EMBL" id="QFPW01000064">
    <property type="protein sequence ID" value="PZQ45342.1"/>
    <property type="molecule type" value="Genomic_DNA"/>
</dbReference>
<keyword evidence="2" id="KW-0813">Transport</keyword>
<sequence>NIVVIPRYQGQVISNDVMSSVMAYFLFFFLTLGVGTVALVLIGLDPVTAISGAAATLTNVGPGLGPIIGPAGNFSTLPDTAIWVMSFLMLVGRLELMAVYVLLIPSFWRS</sequence>
<keyword evidence="4 8" id="KW-0812">Transmembrane</keyword>
<feature type="non-terminal residue" evidence="9">
    <location>
        <position position="1"/>
    </location>
</feature>
<organism evidence="9 10">
    <name type="scientific">Rhodovulum sulfidophilum</name>
    <name type="common">Rhodobacter sulfidophilus</name>
    <dbReference type="NCBI Taxonomy" id="35806"/>
    <lineage>
        <taxon>Bacteria</taxon>
        <taxon>Pseudomonadati</taxon>
        <taxon>Pseudomonadota</taxon>
        <taxon>Alphaproteobacteria</taxon>
        <taxon>Rhodobacterales</taxon>
        <taxon>Paracoccaceae</taxon>
        <taxon>Rhodovulum</taxon>
    </lineage>
</organism>
<keyword evidence="7 8" id="KW-0472">Membrane</keyword>
<keyword evidence="3" id="KW-1003">Cell membrane</keyword>
<dbReference type="InterPro" id="IPR003445">
    <property type="entry name" value="Cat_transpt"/>
</dbReference>
<evidence type="ECO:0000313" key="10">
    <source>
        <dbReference type="Proteomes" id="UP000249185"/>
    </source>
</evidence>
<evidence type="ECO:0000256" key="2">
    <source>
        <dbReference type="ARBA" id="ARBA00022448"/>
    </source>
</evidence>
<keyword evidence="5 8" id="KW-1133">Transmembrane helix</keyword>
<dbReference type="GO" id="GO:0030001">
    <property type="term" value="P:metal ion transport"/>
    <property type="evidence" value="ECO:0007669"/>
    <property type="project" value="UniProtKB-ARBA"/>
</dbReference>
<dbReference type="PANTHER" id="PTHR32024">
    <property type="entry name" value="TRK SYSTEM POTASSIUM UPTAKE PROTEIN TRKG-RELATED"/>
    <property type="match status" value="1"/>
</dbReference>
<feature type="transmembrane region" description="Helical" evidence="8">
    <location>
        <begin position="81"/>
        <end position="103"/>
    </location>
</feature>
<proteinExistence type="predicted"/>